<reference evidence="3" key="1">
    <citation type="submission" date="2016-10" db="EMBL/GenBank/DDBJ databases">
        <authorList>
            <person name="Varghese N."/>
            <person name="Submissions S."/>
        </authorList>
    </citation>
    <scope>NUCLEOTIDE SEQUENCE [LARGE SCALE GENOMIC DNA]</scope>
    <source>
        <strain evidence="3">Nm69</strain>
    </source>
</reference>
<name>A0A1I4CBJ1_9PROT</name>
<dbReference type="Proteomes" id="UP000199533">
    <property type="component" value="Unassembled WGS sequence"/>
</dbReference>
<dbReference type="AlphaFoldDB" id="A0A1I4CBJ1"/>
<organism evidence="2 3">
    <name type="scientific">Nitrosomonas aestuarii</name>
    <dbReference type="NCBI Taxonomy" id="52441"/>
    <lineage>
        <taxon>Bacteria</taxon>
        <taxon>Pseudomonadati</taxon>
        <taxon>Pseudomonadota</taxon>
        <taxon>Betaproteobacteria</taxon>
        <taxon>Nitrosomonadales</taxon>
        <taxon>Nitrosomonadaceae</taxon>
        <taxon>Nitrosomonas</taxon>
    </lineage>
</organism>
<keyword evidence="3" id="KW-1185">Reference proteome</keyword>
<accession>A0A1I4CBJ1</accession>
<gene>
    <name evidence="2" type="ORF">SAMN05216302_101521</name>
</gene>
<evidence type="ECO:0000256" key="1">
    <source>
        <dbReference type="SAM" id="Phobius"/>
    </source>
</evidence>
<keyword evidence="1" id="KW-0812">Transmembrane</keyword>
<evidence type="ECO:0000313" key="3">
    <source>
        <dbReference type="Proteomes" id="UP000199533"/>
    </source>
</evidence>
<feature type="transmembrane region" description="Helical" evidence="1">
    <location>
        <begin position="12"/>
        <end position="33"/>
    </location>
</feature>
<keyword evidence="1" id="KW-0472">Membrane</keyword>
<evidence type="ECO:0000313" key="2">
    <source>
        <dbReference type="EMBL" id="SFK77990.1"/>
    </source>
</evidence>
<dbReference type="STRING" id="52441.SAMN05216302_101521"/>
<sequence length="59" mass="7162">MHVIILASVIRYFLNILIYIDIVYLLIVGTGTVKTNTYEIYIYNQIIYLFNHRYIRYLN</sequence>
<protein>
    <submittedName>
        <fullName evidence="2">Uncharacterized protein</fullName>
    </submittedName>
</protein>
<proteinExistence type="predicted"/>
<keyword evidence="1" id="KW-1133">Transmembrane helix</keyword>
<dbReference type="EMBL" id="FOSP01000015">
    <property type="protein sequence ID" value="SFK77990.1"/>
    <property type="molecule type" value="Genomic_DNA"/>
</dbReference>